<accession>A0A1G9I7W7</accession>
<evidence type="ECO:0000313" key="3">
    <source>
        <dbReference type="Proteomes" id="UP000198654"/>
    </source>
</evidence>
<dbReference type="InterPro" id="IPR036249">
    <property type="entry name" value="Thioredoxin-like_sf"/>
</dbReference>
<dbReference type="AlphaFoldDB" id="A0A1G9I7W7"/>
<dbReference type="InterPro" id="IPR002109">
    <property type="entry name" value="Glutaredoxin"/>
</dbReference>
<reference evidence="2 3" key="1">
    <citation type="submission" date="2016-10" db="EMBL/GenBank/DDBJ databases">
        <authorList>
            <person name="de Groot N.N."/>
        </authorList>
    </citation>
    <scope>NUCLEOTIDE SEQUENCE [LARGE SCALE GENOMIC DNA]</scope>
    <source>
        <strain evidence="2 3">DSM 14789</strain>
    </source>
</reference>
<dbReference type="SUPFAM" id="SSF52833">
    <property type="entry name" value="Thioredoxin-like"/>
    <property type="match status" value="1"/>
</dbReference>
<dbReference type="Gene3D" id="3.40.30.10">
    <property type="entry name" value="Glutaredoxin"/>
    <property type="match status" value="1"/>
</dbReference>
<dbReference type="Proteomes" id="UP000198654">
    <property type="component" value="Unassembled WGS sequence"/>
</dbReference>
<evidence type="ECO:0000313" key="2">
    <source>
        <dbReference type="EMBL" id="SDL21318.1"/>
    </source>
</evidence>
<dbReference type="InterPro" id="IPR011767">
    <property type="entry name" value="GLR_AS"/>
</dbReference>
<proteinExistence type="predicted"/>
<name>A0A1G9I7W7_9GAMM</name>
<dbReference type="PROSITE" id="PS00195">
    <property type="entry name" value="GLUTAREDOXIN_1"/>
    <property type="match status" value="1"/>
</dbReference>
<keyword evidence="3" id="KW-1185">Reference proteome</keyword>
<dbReference type="Pfam" id="PF00462">
    <property type="entry name" value="Glutaredoxin"/>
    <property type="match status" value="1"/>
</dbReference>
<sequence>MFGKRKALERSPQAQAEVERQCRSLALYQTRFCPYCVKVRYEIERLNLPIELRDLGQHPYFRNELIEGGGAQHGPLPTDRR</sequence>
<organism evidence="2 3">
    <name type="scientific">Modicisalibacter muralis</name>
    <dbReference type="NCBI Taxonomy" id="119000"/>
    <lineage>
        <taxon>Bacteria</taxon>
        <taxon>Pseudomonadati</taxon>
        <taxon>Pseudomonadota</taxon>
        <taxon>Gammaproteobacteria</taxon>
        <taxon>Oceanospirillales</taxon>
        <taxon>Halomonadaceae</taxon>
        <taxon>Modicisalibacter</taxon>
    </lineage>
</organism>
<gene>
    <name evidence="2" type="ORF">SAMN05661010_01084</name>
</gene>
<feature type="domain" description="Glutaredoxin" evidence="1">
    <location>
        <begin position="27"/>
        <end position="71"/>
    </location>
</feature>
<dbReference type="STRING" id="119000.SAMN05661010_01084"/>
<dbReference type="EMBL" id="FNGI01000002">
    <property type="protein sequence ID" value="SDL21318.1"/>
    <property type="molecule type" value="Genomic_DNA"/>
</dbReference>
<dbReference type="RefSeq" id="WP_245704096.1">
    <property type="nucleotide sequence ID" value="NZ_FNGI01000002.1"/>
</dbReference>
<protein>
    <submittedName>
        <fullName evidence="2">Glutaredoxin</fullName>
    </submittedName>
</protein>
<evidence type="ECO:0000259" key="1">
    <source>
        <dbReference type="Pfam" id="PF00462"/>
    </source>
</evidence>
<dbReference type="PROSITE" id="PS51354">
    <property type="entry name" value="GLUTAREDOXIN_2"/>
    <property type="match status" value="1"/>
</dbReference>